<evidence type="ECO:0000313" key="2">
    <source>
        <dbReference type="EMBL" id="CAL1584478.1"/>
    </source>
</evidence>
<feature type="region of interest" description="Disordered" evidence="1">
    <location>
        <begin position="112"/>
        <end position="143"/>
    </location>
</feature>
<feature type="compositionally biased region" description="Polar residues" evidence="1">
    <location>
        <begin position="46"/>
        <end position="67"/>
    </location>
</feature>
<dbReference type="AlphaFoldDB" id="A0AAV2K6F2"/>
<reference evidence="2 3" key="1">
    <citation type="submission" date="2024-04" db="EMBL/GenBank/DDBJ databases">
        <authorList>
            <person name="Waldvogel A.-M."/>
            <person name="Schoenle A."/>
        </authorList>
    </citation>
    <scope>NUCLEOTIDE SEQUENCE [LARGE SCALE GENOMIC DNA]</scope>
</reference>
<evidence type="ECO:0000256" key="1">
    <source>
        <dbReference type="SAM" id="MobiDB-lite"/>
    </source>
</evidence>
<feature type="region of interest" description="Disordered" evidence="1">
    <location>
        <begin position="34"/>
        <end position="67"/>
    </location>
</feature>
<dbReference type="Proteomes" id="UP001497482">
    <property type="component" value="Chromosome 16"/>
</dbReference>
<evidence type="ECO:0000313" key="3">
    <source>
        <dbReference type="Proteomes" id="UP001497482"/>
    </source>
</evidence>
<sequence>MLNLVELIHLLQLALKHDLEKRYKVEQAECVPQSKHLTEPQEEIELQTNPTRSYKAENSSDALSSQGGATVYQNSCESYTDFGIEVNWSPEESAGDMLPSYMNCMGAMRTNHSPRVNYKKRPDHSAKHCKGVHKAHSKNKHYV</sequence>
<dbReference type="EMBL" id="OZ035838">
    <property type="protein sequence ID" value="CAL1584478.1"/>
    <property type="molecule type" value="Genomic_DNA"/>
</dbReference>
<organism evidence="2 3">
    <name type="scientific">Knipowitschia caucasica</name>
    <name type="common">Caucasian dwarf goby</name>
    <name type="synonym">Pomatoschistus caucasicus</name>
    <dbReference type="NCBI Taxonomy" id="637954"/>
    <lineage>
        <taxon>Eukaryota</taxon>
        <taxon>Metazoa</taxon>
        <taxon>Chordata</taxon>
        <taxon>Craniata</taxon>
        <taxon>Vertebrata</taxon>
        <taxon>Euteleostomi</taxon>
        <taxon>Actinopterygii</taxon>
        <taxon>Neopterygii</taxon>
        <taxon>Teleostei</taxon>
        <taxon>Neoteleostei</taxon>
        <taxon>Acanthomorphata</taxon>
        <taxon>Gobiaria</taxon>
        <taxon>Gobiiformes</taxon>
        <taxon>Gobioidei</taxon>
        <taxon>Gobiidae</taxon>
        <taxon>Gobiinae</taxon>
        <taxon>Knipowitschia</taxon>
    </lineage>
</organism>
<feature type="compositionally biased region" description="Basic residues" evidence="1">
    <location>
        <begin position="117"/>
        <end position="143"/>
    </location>
</feature>
<keyword evidence="3" id="KW-1185">Reference proteome</keyword>
<proteinExistence type="predicted"/>
<accession>A0AAV2K6F2</accession>
<protein>
    <submittedName>
        <fullName evidence="2">Uncharacterized protein</fullName>
    </submittedName>
</protein>
<gene>
    <name evidence="2" type="ORF">KC01_LOCUS14814</name>
</gene>
<name>A0AAV2K6F2_KNICA</name>